<dbReference type="Proteomes" id="UP000824540">
    <property type="component" value="Unassembled WGS sequence"/>
</dbReference>
<reference evidence="2" key="1">
    <citation type="thesis" date="2021" institute="BYU ScholarsArchive" country="Provo, UT, USA">
        <title>Applications of and Algorithms for Genome Assembly and Genomic Analyses with an Emphasis on Marine Teleosts.</title>
        <authorList>
            <person name="Pickett B.D."/>
        </authorList>
    </citation>
    <scope>NUCLEOTIDE SEQUENCE</scope>
    <source>
        <strain evidence="2">HI-2016</strain>
    </source>
</reference>
<evidence type="ECO:0000313" key="3">
    <source>
        <dbReference type="Proteomes" id="UP000824540"/>
    </source>
</evidence>
<feature type="region of interest" description="Disordered" evidence="1">
    <location>
        <begin position="81"/>
        <end position="102"/>
    </location>
</feature>
<protein>
    <submittedName>
        <fullName evidence="2">Uncharacterized protein</fullName>
    </submittedName>
</protein>
<accession>A0A8T2P1U0</accession>
<dbReference type="AlphaFoldDB" id="A0A8T2P1U0"/>
<feature type="compositionally biased region" description="Basic residues" evidence="1">
    <location>
        <begin position="92"/>
        <end position="102"/>
    </location>
</feature>
<dbReference type="EMBL" id="JAFBMS010000017">
    <property type="protein sequence ID" value="KAG9345706.1"/>
    <property type="molecule type" value="Genomic_DNA"/>
</dbReference>
<feature type="compositionally biased region" description="Basic and acidic residues" evidence="1">
    <location>
        <begin position="82"/>
        <end position="91"/>
    </location>
</feature>
<sequence length="102" mass="10950">MLNGSFAVRASRQHCENAYCRTPAPSLPDLSTSLASNSGQGQLRGPSCVYDLCLLGENADLTLSSQCWKLLRSTSGGARLRVGGEGEEGAHKRTVGHQYLRK</sequence>
<evidence type="ECO:0000313" key="2">
    <source>
        <dbReference type="EMBL" id="KAG9345706.1"/>
    </source>
</evidence>
<proteinExistence type="predicted"/>
<comment type="caution">
    <text evidence="2">The sequence shown here is derived from an EMBL/GenBank/DDBJ whole genome shotgun (WGS) entry which is preliminary data.</text>
</comment>
<organism evidence="2 3">
    <name type="scientific">Albula glossodonta</name>
    <name type="common">roundjaw bonefish</name>
    <dbReference type="NCBI Taxonomy" id="121402"/>
    <lineage>
        <taxon>Eukaryota</taxon>
        <taxon>Metazoa</taxon>
        <taxon>Chordata</taxon>
        <taxon>Craniata</taxon>
        <taxon>Vertebrata</taxon>
        <taxon>Euteleostomi</taxon>
        <taxon>Actinopterygii</taxon>
        <taxon>Neopterygii</taxon>
        <taxon>Teleostei</taxon>
        <taxon>Albuliformes</taxon>
        <taxon>Albulidae</taxon>
        <taxon>Albula</taxon>
    </lineage>
</organism>
<evidence type="ECO:0000256" key="1">
    <source>
        <dbReference type="SAM" id="MobiDB-lite"/>
    </source>
</evidence>
<name>A0A8T2P1U0_9TELE</name>
<gene>
    <name evidence="2" type="ORF">JZ751_008850</name>
</gene>
<keyword evidence="3" id="KW-1185">Reference proteome</keyword>